<evidence type="ECO:0000256" key="11">
    <source>
        <dbReference type="ARBA" id="ARBA00040837"/>
    </source>
</evidence>
<dbReference type="AlphaFoldDB" id="A0A401TLA5"/>
<dbReference type="InterPro" id="IPR002303">
    <property type="entry name" value="Valyl-tRNA_ligase"/>
</dbReference>
<keyword evidence="8" id="KW-0496">Mitochondrion</keyword>
<dbReference type="STRING" id="137246.A0A401TLA5"/>
<dbReference type="OrthoDB" id="629407at2759"/>
<evidence type="ECO:0000256" key="3">
    <source>
        <dbReference type="ARBA" id="ARBA00022598"/>
    </source>
</evidence>
<comment type="function">
    <text evidence="12">Catalyzes the attachment of valine to tRNA(Val) in a two-step reaction: valine is first activated by ATP to form Val-AMP and then transferred to the acceptor end of tRNA(Val).</text>
</comment>
<comment type="caution">
    <text evidence="15">The sequence shown here is derived from an EMBL/GenBank/DDBJ whole genome shotgun (WGS) entry which is preliminary data.</text>
</comment>
<evidence type="ECO:0000256" key="6">
    <source>
        <dbReference type="ARBA" id="ARBA00022917"/>
    </source>
</evidence>
<reference evidence="15 16" key="1">
    <citation type="journal article" date="2018" name="Nat. Ecol. Evol.">
        <title>Shark genomes provide insights into elasmobranch evolution and the origin of vertebrates.</title>
        <authorList>
            <person name="Hara Y"/>
            <person name="Yamaguchi K"/>
            <person name="Onimaru K"/>
            <person name="Kadota M"/>
            <person name="Koyanagi M"/>
            <person name="Keeley SD"/>
            <person name="Tatsumi K"/>
            <person name="Tanaka K"/>
            <person name="Motone F"/>
            <person name="Kageyama Y"/>
            <person name="Nozu R"/>
            <person name="Adachi N"/>
            <person name="Nishimura O"/>
            <person name="Nakagawa R"/>
            <person name="Tanegashima C"/>
            <person name="Kiyatake I"/>
            <person name="Matsumoto R"/>
            <person name="Murakumo K"/>
            <person name="Nishida K"/>
            <person name="Terakita A"/>
            <person name="Kuratani S"/>
            <person name="Sato K"/>
            <person name="Hyodo S Kuraku.S."/>
        </authorList>
    </citation>
    <scope>NUCLEOTIDE SEQUENCE [LARGE SCALE GENOMIC DNA]</scope>
</reference>
<dbReference type="PANTHER" id="PTHR11946:SF71">
    <property type="entry name" value="VALINE--TRNA LIGASE, MITOCHONDRIAL"/>
    <property type="match status" value="1"/>
</dbReference>
<evidence type="ECO:0000256" key="2">
    <source>
        <dbReference type="ARBA" id="ARBA00013169"/>
    </source>
</evidence>
<evidence type="ECO:0000256" key="13">
    <source>
        <dbReference type="ARBA" id="ARBA00047552"/>
    </source>
</evidence>
<accession>A0A401TLA5</accession>
<evidence type="ECO:0000256" key="10">
    <source>
        <dbReference type="ARBA" id="ARBA00029936"/>
    </source>
</evidence>
<evidence type="ECO:0000256" key="1">
    <source>
        <dbReference type="ARBA" id="ARBA00004173"/>
    </source>
</evidence>
<gene>
    <name evidence="15" type="ORF">chiPu_0027638</name>
</gene>
<keyword evidence="9" id="KW-0030">Aminoacyl-tRNA synthetase</keyword>
<dbReference type="PROSITE" id="PS00178">
    <property type="entry name" value="AA_TRNA_LIGASE_I"/>
    <property type="match status" value="1"/>
</dbReference>
<dbReference type="SUPFAM" id="SSF52374">
    <property type="entry name" value="Nucleotidylyl transferase"/>
    <property type="match status" value="1"/>
</dbReference>
<evidence type="ECO:0000313" key="15">
    <source>
        <dbReference type="EMBL" id="GCC43422.1"/>
    </source>
</evidence>
<dbReference type="GO" id="GO:0005829">
    <property type="term" value="C:cytosol"/>
    <property type="evidence" value="ECO:0007669"/>
    <property type="project" value="TreeGrafter"/>
</dbReference>
<dbReference type="EC" id="6.1.1.9" evidence="2"/>
<comment type="subcellular location">
    <subcellularLocation>
        <location evidence="1">Mitochondrion</location>
    </subcellularLocation>
</comment>
<keyword evidence="6" id="KW-0648">Protein biosynthesis</keyword>
<proteinExistence type="predicted"/>
<evidence type="ECO:0000256" key="5">
    <source>
        <dbReference type="ARBA" id="ARBA00022840"/>
    </source>
</evidence>
<feature type="domain" description="Aminoacyl-tRNA synthetase class Ia" evidence="14">
    <location>
        <begin position="10"/>
        <end position="66"/>
    </location>
</feature>
<name>A0A401TLA5_CHIPU</name>
<dbReference type="Pfam" id="PF00133">
    <property type="entry name" value="tRNA-synt_1"/>
    <property type="match status" value="1"/>
</dbReference>
<evidence type="ECO:0000256" key="12">
    <source>
        <dbReference type="ARBA" id="ARBA00043854"/>
    </source>
</evidence>
<dbReference type="GO" id="GO:0005739">
    <property type="term" value="C:mitochondrion"/>
    <property type="evidence" value="ECO:0007669"/>
    <property type="project" value="UniProtKB-SubCell"/>
</dbReference>
<dbReference type="Proteomes" id="UP000287033">
    <property type="component" value="Unassembled WGS sequence"/>
</dbReference>
<protein>
    <recommendedName>
        <fullName evidence="11">Valine--tRNA ligase, mitochondrial</fullName>
        <ecNumber evidence="2">6.1.1.9</ecNumber>
    </recommendedName>
    <alternativeName>
        <fullName evidence="10">Valyl-tRNA synthetase</fullName>
    </alternativeName>
</protein>
<dbReference type="GO" id="GO:0005524">
    <property type="term" value="F:ATP binding"/>
    <property type="evidence" value="ECO:0007669"/>
    <property type="project" value="UniProtKB-KW"/>
</dbReference>
<dbReference type="GO" id="GO:0004832">
    <property type="term" value="F:valine-tRNA ligase activity"/>
    <property type="evidence" value="ECO:0007669"/>
    <property type="project" value="UniProtKB-EC"/>
</dbReference>
<organism evidence="15 16">
    <name type="scientific">Chiloscyllium punctatum</name>
    <name type="common">Brownbanded bambooshark</name>
    <name type="synonym">Hemiscyllium punctatum</name>
    <dbReference type="NCBI Taxonomy" id="137246"/>
    <lineage>
        <taxon>Eukaryota</taxon>
        <taxon>Metazoa</taxon>
        <taxon>Chordata</taxon>
        <taxon>Craniata</taxon>
        <taxon>Vertebrata</taxon>
        <taxon>Chondrichthyes</taxon>
        <taxon>Elasmobranchii</taxon>
        <taxon>Galeomorphii</taxon>
        <taxon>Galeoidea</taxon>
        <taxon>Orectolobiformes</taxon>
        <taxon>Hemiscylliidae</taxon>
        <taxon>Chiloscyllium</taxon>
    </lineage>
</organism>
<evidence type="ECO:0000313" key="16">
    <source>
        <dbReference type="Proteomes" id="UP000287033"/>
    </source>
</evidence>
<keyword evidence="3" id="KW-0436">Ligase</keyword>
<keyword evidence="4" id="KW-0547">Nucleotide-binding</keyword>
<dbReference type="PANTHER" id="PTHR11946">
    <property type="entry name" value="VALYL-TRNA SYNTHETASES"/>
    <property type="match status" value="1"/>
</dbReference>
<feature type="non-terminal residue" evidence="15">
    <location>
        <position position="1"/>
    </location>
</feature>
<comment type="catalytic activity">
    <reaction evidence="13">
        <text>tRNA(Val) + L-valine + ATP = L-valyl-tRNA(Val) + AMP + diphosphate</text>
        <dbReference type="Rhea" id="RHEA:10704"/>
        <dbReference type="Rhea" id="RHEA-COMP:9672"/>
        <dbReference type="Rhea" id="RHEA-COMP:9708"/>
        <dbReference type="ChEBI" id="CHEBI:30616"/>
        <dbReference type="ChEBI" id="CHEBI:33019"/>
        <dbReference type="ChEBI" id="CHEBI:57762"/>
        <dbReference type="ChEBI" id="CHEBI:78442"/>
        <dbReference type="ChEBI" id="CHEBI:78537"/>
        <dbReference type="ChEBI" id="CHEBI:456215"/>
        <dbReference type="EC" id="6.1.1.9"/>
    </reaction>
</comment>
<dbReference type="EMBL" id="BEZZ01109557">
    <property type="protein sequence ID" value="GCC43422.1"/>
    <property type="molecule type" value="Genomic_DNA"/>
</dbReference>
<keyword evidence="5" id="KW-0067">ATP-binding</keyword>
<evidence type="ECO:0000256" key="8">
    <source>
        <dbReference type="ARBA" id="ARBA00023128"/>
    </source>
</evidence>
<dbReference type="InterPro" id="IPR001412">
    <property type="entry name" value="aa-tRNA-synth_I_CS"/>
</dbReference>
<dbReference type="InterPro" id="IPR014729">
    <property type="entry name" value="Rossmann-like_a/b/a_fold"/>
</dbReference>
<sequence length="66" mass="7722">YSPRYVEAAWYPWWESQGFFRPEYHGHLAHREETTFSLCIPPPNVTGSLHLGHALTVAIQDVLVRW</sequence>
<evidence type="ECO:0000256" key="9">
    <source>
        <dbReference type="ARBA" id="ARBA00023146"/>
    </source>
</evidence>
<keyword evidence="16" id="KW-1185">Reference proteome</keyword>
<dbReference type="GO" id="GO:0006438">
    <property type="term" value="P:valyl-tRNA aminoacylation"/>
    <property type="evidence" value="ECO:0007669"/>
    <property type="project" value="InterPro"/>
</dbReference>
<dbReference type="OMA" id="TWWEASD"/>
<dbReference type="InterPro" id="IPR002300">
    <property type="entry name" value="aa-tRNA-synth_Ia"/>
</dbReference>
<evidence type="ECO:0000256" key="7">
    <source>
        <dbReference type="ARBA" id="ARBA00022946"/>
    </source>
</evidence>
<evidence type="ECO:0000256" key="4">
    <source>
        <dbReference type="ARBA" id="ARBA00022741"/>
    </source>
</evidence>
<evidence type="ECO:0000259" key="14">
    <source>
        <dbReference type="Pfam" id="PF00133"/>
    </source>
</evidence>
<dbReference type="Gene3D" id="3.40.50.620">
    <property type="entry name" value="HUPs"/>
    <property type="match status" value="1"/>
</dbReference>
<keyword evidence="7" id="KW-0809">Transit peptide</keyword>